<gene>
    <name evidence="8" type="ORF">SUNI508_09950</name>
</gene>
<keyword evidence="3 6" id="KW-0349">Heme</keyword>
<evidence type="ECO:0000256" key="5">
    <source>
        <dbReference type="ARBA" id="ARBA00023004"/>
    </source>
</evidence>
<comment type="cofactor">
    <cofactor evidence="1">
        <name>heme</name>
        <dbReference type="ChEBI" id="CHEBI:30413"/>
    </cofactor>
</comment>
<dbReference type="EMBL" id="JARVKF010000410">
    <property type="protein sequence ID" value="KAK9415990.1"/>
    <property type="molecule type" value="Genomic_DNA"/>
</dbReference>
<sequence>MTWYGGISSVSPWHLALATLIAVCYGCGVVIYRLYFSPLARFPGPKLAAITTLYAAYHDVVRGGQYVWVIEEMHRKYGPVVRVRPDALHVNDPNFIEKLYPQSQKHRRERYKTMLQTIQADGSVIATRDHDLHRKRRAVLNPYFSQANVRRLEPIINDTLTNLLSRMDGWAQSGEVVHMNAPFRAATKDIIQSYALGDGKSFLNMEDCNAAFFDVIAPNRVAHIGTYCYWFAVLLANLPPALMTALIPKIGVFATYMQSLTIQIEEITRSKDLPEGRTIFHEIHRSNIPESEKAPKRLADEAMVLLIAGSETTASTLAAIMYHLLADRHMLATLKSELESVMPDPDELPVASKLDALPFLNALIQEAIRLYPGATHRQDRVAPDEDLSIEATDGTTFVIPAGTAFGMTAPLINRHPDLYENPTEFRPDRYLDNPGLVKYQFSFSKGARQCVGINLAYQELQSLTAGIFRRYEVYDPAREQQSGPTLELFETKNEDVAMYADYITISSYPGSQGLRVRIRN</sequence>
<dbReference type="Gene3D" id="1.10.630.10">
    <property type="entry name" value="Cytochrome P450"/>
    <property type="match status" value="1"/>
</dbReference>
<dbReference type="CDD" id="cd11062">
    <property type="entry name" value="CYP58-like"/>
    <property type="match status" value="1"/>
</dbReference>
<evidence type="ECO:0000256" key="2">
    <source>
        <dbReference type="ARBA" id="ARBA00010617"/>
    </source>
</evidence>
<keyword evidence="4 6" id="KW-0479">Metal-binding</keyword>
<dbReference type="PANTHER" id="PTHR24305">
    <property type="entry name" value="CYTOCHROME P450"/>
    <property type="match status" value="1"/>
</dbReference>
<comment type="caution">
    <text evidence="8">The sequence shown here is derived from an EMBL/GenBank/DDBJ whole genome shotgun (WGS) entry which is preliminary data.</text>
</comment>
<dbReference type="InterPro" id="IPR036396">
    <property type="entry name" value="Cyt_P450_sf"/>
</dbReference>
<evidence type="ECO:0000256" key="4">
    <source>
        <dbReference type="ARBA" id="ARBA00022723"/>
    </source>
</evidence>
<keyword evidence="7" id="KW-1133">Transmembrane helix</keyword>
<comment type="similarity">
    <text evidence="2 6">Belongs to the cytochrome P450 family.</text>
</comment>
<feature type="transmembrane region" description="Helical" evidence="7">
    <location>
        <begin position="12"/>
        <end position="36"/>
    </location>
</feature>
<dbReference type="PANTHER" id="PTHR24305:SF166">
    <property type="entry name" value="CYTOCHROME P450 12A4, MITOCHONDRIAL-RELATED"/>
    <property type="match status" value="1"/>
</dbReference>
<dbReference type="SUPFAM" id="SSF48264">
    <property type="entry name" value="Cytochrome P450"/>
    <property type="match status" value="1"/>
</dbReference>
<dbReference type="PRINTS" id="PR00463">
    <property type="entry name" value="EP450I"/>
</dbReference>
<dbReference type="PROSITE" id="PS00086">
    <property type="entry name" value="CYTOCHROME_P450"/>
    <property type="match status" value="1"/>
</dbReference>
<dbReference type="InterPro" id="IPR002401">
    <property type="entry name" value="Cyt_P450_E_grp-I"/>
</dbReference>
<keyword evidence="7" id="KW-0472">Membrane</keyword>
<dbReference type="GO" id="GO:0004497">
    <property type="term" value="F:monooxygenase activity"/>
    <property type="evidence" value="ECO:0007669"/>
    <property type="project" value="UniProtKB-KW"/>
</dbReference>
<proteinExistence type="inferred from homology"/>
<evidence type="ECO:0000256" key="3">
    <source>
        <dbReference type="ARBA" id="ARBA00022617"/>
    </source>
</evidence>
<keyword evidence="7" id="KW-0812">Transmembrane</keyword>
<keyword evidence="6 8" id="KW-0503">Monooxygenase</keyword>
<dbReference type="PRINTS" id="PR00385">
    <property type="entry name" value="P450"/>
</dbReference>
<keyword evidence="9" id="KW-1185">Reference proteome</keyword>
<dbReference type="Pfam" id="PF00067">
    <property type="entry name" value="p450"/>
    <property type="match status" value="1"/>
</dbReference>
<dbReference type="InterPro" id="IPR001128">
    <property type="entry name" value="Cyt_P450"/>
</dbReference>
<protein>
    <submittedName>
        <fullName evidence="8">Cytochrome P450 monooxygenase</fullName>
    </submittedName>
</protein>
<organism evidence="8 9">
    <name type="scientific">Seiridium unicorne</name>
    <dbReference type="NCBI Taxonomy" id="138068"/>
    <lineage>
        <taxon>Eukaryota</taxon>
        <taxon>Fungi</taxon>
        <taxon>Dikarya</taxon>
        <taxon>Ascomycota</taxon>
        <taxon>Pezizomycotina</taxon>
        <taxon>Sordariomycetes</taxon>
        <taxon>Xylariomycetidae</taxon>
        <taxon>Amphisphaeriales</taxon>
        <taxon>Sporocadaceae</taxon>
        <taxon>Seiridium</taxon>
    </lineage>
</organism>
<accession>A0ABR2UMW8</accession>
<evidence type="ECO:0000313" key="8">
    <source>
        <dbReference type="EMBL" id="KAK9415990.1"/>
    </source>
</evidence>
<dbReference type="Proteomes" id="UP001408356">
    <property type="component" value="Unassembled WGS sequence"/>
</dbReference>
<name>A0ABR2UMW8_9PEZI</name>
<keyword evidence="5 6" id="KW-0408">Iron</keyword>
<keyword evidence="6" id="KW-0560">Oxidoreductase</keyword>
<evidence type="ECO:0000256" key="1">
    <source>
        <dbReference type="ARBA" id="ARBA00001971"/>
    </source>
</evidence>
<feature type="transmembrane region" description="Helical" evidence="7">
    <location>
        <begin position="227"/>
        <end position="247"/>
    </location>
</feature>
<evidence type="ECO:0000256" key="7">
    <source>
        <dbReference type="SAM" id="Phobius"/>
    </source>
</evidence>
<evidence type="ECO:0000256" key="6">
    <source>
        <dbReference type="RuleBase" id="RU000461"/>
    </source>
</evidence>
<evidence type="ECO:0000313" key="9">
    <source>
        <dbReference type="Proteomes" id="UP001408356"/>
    </source>
</evidence>
<dbReference type="InterPro" id="IPR017972">
    <property type="entry name" value="Cyt_P450_CS"/>
</dbReference>
<reference evidence="8 9" key="1">
    <citation type="journal article" date="2024" name="J. Plant Pathol.">
        <title>Sequence and assembly of the genome of Seiridium unicorne, isolate CBS 538.82, causal agent of cypress canker disease.</title>
        <authorList>
            <person name="Scali E."/>
            <person name="Rocca G.D."/>
            <person name="Danti R."/>
            <person name="Garbelotto M."/>
            <person name="Barberini S."/>
            <person name="Baroncelli R."/>
            <person name="Emiliani G."/>
        </authorList>
    </citation>
    <scope>NUCLEOTIDE SEQUENCE [LARGE SCALE GENOMIC DNA]</scope>
    <source>
        <strain evidence="8 9">BM-138-508</strain>
    </source>
</reference>
<dbReference type="InterPro" id="IPR050121">
    <property type="entry name" value="Cytochrome_P450_monoxygenase"/>
</dbReference>